<accession>A0A4D6GVJ5</accession>
<keyword evidence="1" id="KW-1133">Transmembrane helix</keyword>
<keyword evidence="1" id="KW-0812">Transmembrane</keyword>
<dbReference type="AlphaFoldDB" id="A0A4D6GVJ5"/>
<gene>
    <name evidence="2" type="ORF">HBSAL_03970</name>
</gene>
<dbReference type="Proteomes" id="UP000296216">
    <property type="component" value="Chromosome"/>
</dbReference>
<reference evidence="2 3" key="1">
    <citation type="journal article" date="2019" name="Microbiol. Resour. Announc.">
        <title>The Genome Sequence of the Halobacterium salinarum Type Strain Is Closely Related to That of Laboratory Strains NRC-1 and R1.</title>
        <authorList>
            <person name="Pfeiffer F."/>
            <person name="Marchfelder A."/>
            <person name="Habermann B."/>
            <person name="Dyall-Smith M.L."/>
        </authorList>
    </citation>
    <scope>NUCLEOTIDE SEQUENCE [LARGE SCALE GENOMIC DNA]</scope>
    <source>
        <strain evidence="3">ATCC 33171 / DSM 3754 / JCM 8978 / NBRC 102687 / NCIMB 764 / 91-R6</strain>
    </source>
</reference>
<evidence type="ECO:0000313" key="3">
    <source>
        <dbReference type="Proteomes" id="UP000296216"/>
    </source>
</evidence>
<organism evidence="2 3">
    <name type="scientific">Halobacterium salinarum (strain ATCC 33171 / DSM 3754 / JCM 8978 / NBRC 102687 / NCIMB 764 / 91-R6)</name>
    <dbReference type="NCBI Taxonomy" id="2597657"/>
    <lineage>
        <taxon>Archaea</taxon>
        <taxon>Methanobacteriati</taxon>
        <taxon>Methanobacteriota</taxon>
        <taxon>Stenosarchaea group</taxon>
        <taxon>Halobacteria</taxon>
        <taxon>Halobacteriales</taxon>
        <taxon>Halobacteriaceae</taxon>
        <taxon>Halobacterium</taxon>
    </lineage>
</organism>
<evidence type="ECO:0000256" key="1">
    <source>
        <dbReference type="SAM" id="Phobius"/>
    </source>
</evidence>
<keyword evidence="1" id="KW-0472">Membrane</keyword>
<sequence>MFTPLEAGASLPPNLTGWAVTVLGLALVVGWLAAFYR</sequence>
<protein>
    <submittedName>
        <fullName evidence="2">Uncharacterized protein</fullName>
    </submittedName>
</protein>
<proteinExistence type="predicted"/>
<dbReference type="EMBL" id="CP038631">
    <property type="protein sequence ID" value="QCC44518.1"/>
    <property type="molecule type" value="Genomic_DNA"/>
</dbReference>
<name>A0A4D6GVJ5_HALS9</name>
<feature type="transmembrane region" description="Helical" evidence="1">
    <location>
        <begin position="15"/>
        <end position="36"/>
    </location>
</feature>
<evidence type="ECO:0000313" key="2">
    <source>
        <dbReference type="EMBL" id="QCC44518.1"/>
    </source>
</evidence>